<dbReference type="AlphaFoldDB" id="A0AAD6Q9E6"/>
<keyword evidence="2" id="KW-1185">Reference proteome</keyword>
<gene>
    <name evidence="1" type="ORF">NC653_026644</name>
</gene>
<organism evidence="1 2">
    <name type="scientific">Populus alba x Populus x berolinensis</name>
    <dbReference type="NCBI Taxonomy" id="444605"/>
    <lineage>
        <taxon>Eukaryota</taxon>
        <taxon>Viridiplantae</taxon>
        <taxon>Streptophyta</taxon>
        <taxon>Embryophyta</taxon>
        <taxon>Tracheophyta</taxon>
        <taxon>Spermatophyta</taxon>
        <taxon>Magnoliopsida</taxon>
        <taxon>eudicotyledons</taxon>
        <taxon>Gunneridae</taxon>
        <taxon>Pentapetalae</taxon>
        <taxon>rosids</taxon>
        <taxon>fabids</taxon>
        <taxon>Malpighiales</taxon>
        <taxon>Salicaceae</taxon>
        <taxon>Saliceae</taxon>
        <taxon>Populus</taxon>
    </lineage>
</organism>
<evidence type="ECO:0000313" key="2">
    <source>
        <dbReference type="Proteomes" id="UP001164929"/>
    </source>
</evidence>
<comment type="caution">
    <text evidence="1">The sequence shown here is derived from an EMBL/GenBank/DDBJ whole genome shotgun (WGS) entry which is preliminary data.</text>
</comment>
<dbReference type="Proteomes" id="UP001164929">
    <property type="component" value="Chromosome 10"/>
</dbReference>
<dbReference type="EMBL" id="JAQIZT010000010">
    <property type="protein sequence ID" value="KAJ6983886.1"/>
    <property type="molecule type" value="Genomic_DNA"/>
</dbReference>
<protein>
    <submittedName>
        <fullName evidence="1">Uncharacterized protein</fullName>
    </submittedName>
</protein>
<evidence type="ECO:0000313" key="1">
    <source>
        <dbReference type="EMBL" id="KAJ6983886.1"/>
    </source>
</evidence>
<accession>A0AAD6Q9E6</accession>
<proteinExistence type="predicted"/>
<name>A0AAD6Q9E6_9ROSI</name>
<reference evidence="1" key="1">
    <citation type="journal article" date="2023" name="Mol. Ecol. Resour.">
        <title>Chromosome-level genome assembly of a triploid poplar Populus alba 'Berolinensis'.</title>
        <authorList>
            <person name="Chen S."/>
            <person name="Yu Y."/>
            <person name="Wang X."/>
            <person name="Wang S."/>
            <person name="Zhang T."/>
            <person name="Zhou Y."/>
            <person name="He R."/>
            <person name="Meng N."/>
            <person name="Wang Y."/>
            <person name="Liu W."/>
            <person name="Liu Z."/>
            <person name="Liu J."/>
            <person name="Guo Q."/>
            <person name="Huang H."/>
            <person name="Sederoff R.R."/>
            <person name="Wang G."/>
            <person name="Qu G."/>
            <person name="Chen S."/>
        </authorList>
    </citation>
    <scope>NUCLEOTIDE SEQUENCE</scope>
    <source>
        <strain evidence="1">SC-2020</strain>
    </source>
</reference>
<sequence length="37" mass="4232">MLCHVSQSVYQDFSICISFTFPKHALPKLTQDISENC</sequence>